<protein>
    <submittedName>
        <fullName evidence="1">Uncharacterized protein</fullName>
    </submittedName>
</protein>
<dbReference type="EMBL" id="CP071796">
    <property type="protein sequence ID" value="QTD45446.1"/>
    <property type="molecule type" value="Genomic_DNA"/>
</dbReference>
<proteinExistence type="predicted"/>
<dbReference type="AlphaFoldDB" id="A0A975CI05"/>
<reference evidence="1" key="1">
    <citation type="submission" date="2021-03" db="EMBL/GenBank/DDBJ databases">
        <title>Ottowia sp. 27C isolated from the cloaca of a Giant Asian pond turtle (Heosemys grandis).</title>
        <authorList>
            <person name="Spergser J."/>
            <person name="Busse H.-J."/>
        </authorList>
    </citation>
    <scope>NUCLEOTIDE SEQUENCE</scope>
    <source>
        <strain evidence="1">27C</strain>
    </source>
</reference>
<dbReference type="KEGG" id="otd:J1M35_00515"/>
<name>A0A975CI05_9BURK</name>
<sequence length="194" mass="21482">MRIPATNPYQDRANLWAMQLHLLAMAERLMGPRDASKKILKPRFTAVGPVLRNTPNLKGAYAELSRNGRTWWPTVVFELSHETVHLLNPVAGSGNRLEEGMAVVFSIHAQQKLKTVTLQQATRGAYFNAGELVNALPGGAFAAAKRLRRDWGALGAITAAQMRYTLPDIDPVLARALARPFYRTPAREQVLNLS</sequence>
<organism evidence="1 2">
    <name type="scientific">Ottowia testudinis</name>
    <dbReference type="NCBI Taxonomy" id="2816950"/>
    <lineage>
        <taxon>Bacteria</taxon>
        <taxon>Pseudomonadati</taxon>
        <taxon>Pseudomonadota</taxon>
        <taxon>Betaproteobacteria</taxon>
        <taxon>Burkholderiales</taxon>
        <taxon>Comamonadaceae</taxon>
        <taxon>Ottowia</taxon>
    </lineage>
</organism>
<evidence type="ECO:0000313" key="1">
    <source>
        <dbReference type="EMBL" id="QTD45446.1"/>
    </source>
</evidence>
<gene>
    <name evidence="1" type="ORF">J1M35_00515</name>
</gene>
<accession>A0A975CI05</accession>
<dbReference type="RefSeq" id="WP_208009194.1">
    <property type="nucleotide sequence ID" value="NZ_CP071796.1"/>
</dbReference>
<keyword evidence="2" id="KW-1185">Reference proteome</keyword>
<evidence type="ECO:0000313" key="2">
    <source>
        <dbReference type="Proteomes" id="UP000663903"/>
    </source>
</evidence>
<dbReference type="Proteomes" id="UP000663903">
    <property type="component" value="Chromosome"/>
</dbReference>